<dbReference type="GO" id="GO:0015450">
    <property type="term" value="F:protein-transporting ATPase activity"/>
    <property type="evidence" value="ECO:0007669"/>
    <property type="project" value="InterPro"/>
</dbReference>
<dbReference type="PANTHER" id="PTHR30081">
    <property type="entry name" value="PROTEIN-EXPORT MEMBRANE PROTEIN SEC"/>
    <property type="match status" value="1"/>
</dbReference>
<dbReference type="NCBIfam" id="TIGR00966">
    <property type="entry name" value="transloc_SecF"/>
    <property type="match status" value="1"/>
</dbReference>
<dbReference type="InterPro" id="IPR022645">
    <property type="entry name" value="SecD/SecF_bac"/>
</dbReference>
<dbReference type="InterPro" id="IPR055344">
    <property type="entry name" value="SecD_SecF_C_bact"/>
</dbReference>
<feature type="transmembrane region" description="Helical" evidence="11">
    <location>
        <begin position="191"/>
        <end position="212"/>
    </location>
</feature>
<name>A0A6J7PV31_9ZZZZ</name>
<dbReference type="InterPro" id="IPR022646">
    <property type="entry name" value="SecD/SecF_CS"/>
</dbReference>
<evidence type="ECO:0000313" key="13">
    <source>
        <dbReference type="EMBL" id="CAB4956678.1"/>
    </source>
</evidence>
<feature type="transmembrane region" description="Helical" evidence="11">
    <location>
        <begin position="26"/>
        <end position="44"/>
    </location>
</feature>
<keyword evidence="5 11" id="KW-0812">Transmembrane</keyword>
<proteinExistence type="inferred from homology"/>
<evidence type="ECO:0000256" key="3">
    <source>
        <dbReference type="ARBA" id="ARBA00022448"/>
    </source>
</evidence>
<organism evidence="14">
    <name type="scientific">freshwater metagenome</name>
    <dbReference type="NCBI Taxonomy" id="449393"/>
    <lineage>
        <taxon>unclassified sequences</taxon>
        <taxon>metagenomes</taxon>
        <taxon>ecological metagenomes</taxon>
    </lineage>
</organism>
<dbReference type="Pfam" id="PF07549">
    <property type="entry name" value="Sec_GG"/>
    <property type="match status" value="1"/>
</dbReference>
<accession>A0A6J7PV31</accession>
<dbReference type="SUPFAM" id="SSF82866">
    <property type="entry name" value="Multidrug efflux transporter AcrB transmembrane domain"/>
    <property type="match status" value="1"/>
</dbReference>
<evidence type="ECO:0000256" key="1">
    <source>
        <dbReference type="ARBA" id="ARBA00004651"/>
    </source>
</evidence>
<feature type="transmembrane region" description="Helical" evidence="11">
    <location>
        <begin position="275"/>
        <end position="299"/>
    </location>
</feature>
<feature type="transmembrane region" description="Helical" evidence="11">
    <location>
        <begin position="140"/>
        <end position="158"/>
    </location>
</feature>
<evidence type="ECO:0000256" key="4">
    <source>
        <dbReference type="ARBA" id="ARBA00022475"/>
    </source>
</evidence>
<keyword evidence="9 11" id="KW-0472">Membrane</keyword>
<dbReference type="Pfam" id="PF02355">
    <property type="entry name" value="SecD_SecF_C"/>
    <property type="match status" value="1"/>
</dbReference>
<dbReference type="HAMAP" id="MF_01464_B">
    <property type="entry name" value="SecF_B"/>
    <property type="match status" value="1"/>
</dbReference>
<comment type="subcellular location">
    <subcellularLocation>
        <location evidence="1">Cell membrane</location>
        <topology evidence="1">Multi-pass membrane protein</topology>
    </subcellularLocation>
</comment>
<keyword evidence="7 11" id="KW-1133">Transmembrane helix</keyword>
<gene>
    <name evidence="13" type="ORF">UFOPK3773_01733</name>
    <name evidence="14" type="ORF">UFOPK3992_01135</name>
</gene>
<feature type="transmembrane region" description="Helical" evidence="11">
    <location>
        <begin position="250"/>
        <end position="269"/>
    </location>
</feature>
<evidence type="ECO:0000256" key="2">
    <source>
        <dbReference type="ARBA" id="ARBA00015792"/>
    </source>
</evidence>
<evidence type="ECO:0000256" key="10">
    <source>
        <dbReference type="SAM" id="MobiDB-lite"/>
    </source>
</evidence>
<keyword evidence="4" id="KW-1003">Cell membrane</keyword>
<dbReference type="PANTHER" id="PTHR30081:SF8">
    <property type="entry name" value="PROTEIN TRANSLOCASE SUBUNIT SECF"/>
    <property type="match status" value="1"/>
</dbReference>
<evidence type="ECO:0000256" key="6">
    <source>
        <dbReference type="ARBA" id="ARBA00022927"/>
    </source>
</evidence>
<feature type="transmembrane region" description="Helical" evidence="11">
    <location>
        <begin position="165"/>
        <end position="185"/>
    </location>
</feature>
<evidence type="ECO:0000259" key="12">
    <source>
        <dbReference type="Pfam" id="PF02355"/>
    </source>
</evidence>
<keyword evidence="8" id="KW-0811">Translocation</keyword>
<dbReference type="InterPro" id="IPR048634">
    <property type="entry name" value="SecD_SecF_C"/>
</dbReference>
<feature type="domain" description="Protein export membrane protein SecD/SecF C-terminal" evidence="12">
    <location>
        <begin position="112"/>
        <end position="303"/>
    </location>
</feature>
<dbReference type="GO" id="GO:0005886">
    <property type="term" value="C:plasma membrane"/>
    <property type="evidence" value="ECO:0007669"/>
    <property type="project" value="UniProtKB-SubCell"/>
</dbReference>
<dbReference type="PRINTS" id="PR01755">
    <property type="entry name" value="SECFTRNLCASE"/>
</dbReference>
<dbReference type="AlphaFoldDB" id="A0A6J7PV31"/>
<dbReference type="InterPro" id="IPR022813">
    <property type="entry name" value="SecD/SecF_arch_bac"/>
</dbReference>
<dbReference type="GO" id="GO:0006886">
    <property type="term" value="P:intracellular protein transport"/>
    <property type="evidence" value="ECO:0007669"/>
    <property type="project" value="InterPro"/>
</dbReference>
<keyword evidence="3" id="KW-0813">Transport</keyword>
<evidence type="ECO:0000256" key="7">
    <source>
        <dbReference type="ARBA" id="ARBA00022989"/>
    </source>
</evidence>
<protein>
    <recommendedName>
        <fullName evidence="2">Protein translocase subunit SecF</fullName>
    </recommendedName>
</protein>
<evidence type="ECO:0000256" key="8">
    <source>
        <dbReference type="ARBA" id="ARBA00023010"/>
    </source>
</evidence>
<dbReference type="Gene3D" id="1.20.1640.10">
    <property type="entry name" value="Multidrug efflux transporter AcrB transmembrane domain"/>
    <property type="match status" value="1"/>
</dbReference>
<dbReference type="EMBL" id="CAFBOZ010000157">
    <property type="protein sequence ID" value="CAB5009177.1"/>
    <property type="molecule type" value="Genomic_DNA"/>
</dbReference>
<dbReference type="InterPro" id="IPR005665">
    <property type="entry name" value="SecF_bac"/>
</dbReference>
<reference evidence="14" key="1">
    <citation type="submission" date="2020-05" db="EMBL/GenBank/DDBJ databases">
        <authorList>
            <person name="Chiriac C."/>
            <person name="Salcher M."/>
            <person name="Ghai R."/>
            <person name="Kavagutti S V."/>
        </authorList>
    </citation>
    <scope>NUCLEOTIDE SEQUENCE</scope>
</reference>
<evidence type="ECO:0000256" key="11">
    <source>
        <dbReference type="SAM" id="Phobius"/>
    </source>
</evidence>
<keyword evidence="6" id="KW-0653">Protein transport</keyword>
<sequence>MAGIGSLGGRLYRGEVSYDFVGRRKLWYSISAGILIVAIGALLFRGLNLGIEFKGGADFQVPSSSATVAQARDATVEAGIADPIVTQLGNGNIRVQTRPLSANETADVISALAKTAGVKADDIKVQLVGPSWGADITGKALQGLFVFLILVAIFLSVYFEWRMAIAALVALVHDVVITVGIYALSGFEVTPATVVGVLTILGFSLYDTVVVFDKVKENTRGIAGQSRLTYSGAANLALNQTLVRSINTSIVALLPVLAILVIGAGFLGAGTLKDLALALFVGMLAGAYSSIFIATPVLCQIKERDPAMRAVAARVATRGSGRATSGRSKSGVALAEGDDDDPGSDGPSGADLASQVDAGAEAAVRGGGGRSQPQRKPRSKR</sequence>
<evidence type="ECO:0000256" key="5">
    <source>
        <dbReference type="ARBA" id="ARBA00022692"/>
    </source>
</evidence>
<dbReference type="EMBL" id="CAFBNF010000230">
    <property type="protein sequence ID" value="CAB4956678.1"/>
    <property type="molecule type" value="Genomic_DNA"/>
</dbReference>
<evidence type="ECO:0000256" key="9">
    <source>
        <dbReference type="ARBA" id="ARBA00023136"/>
    </source>
</evidence>
<evidence type="ECO:0000313" key="14">
    <source>
        <dbReference type="EMBL" id="CAB5009177.1"/>
    </source>
</evidence>
<feature type="region of interest" description="Disordered" evidence="10">
    <location>
        <begin position="316"/>
        <end position="381"/>
    </location>
</feature>
<dbReference type="NCBIfam" id="TIGR00916">
    <property type="entry name" value="2A0604s01"/>
    <property type="match status" value="1"/>
</dbReference>